<keyword evidence="3" id="KW-0285">Flavoprotein</keyword>
<name>A0ABU8LHY3_9MICO</name>
<dbReference type="Proteomes" id="UP001366085">
    <property type="component" value="Unassembled WGS sequence"/>
</dbReference>
<dbReference type="SUPFAM" id="SSF51905">
    <property type="entry name" value="FAD/NAD(P)-binding domain"/>
    <property type="match status" value="2"/>
</dbReference>
<dbReference type="RefSeq" id="WP_337317135.1">
    <property type="nucleotide sequence ID" value="NZ_JBBDGN010000001.1"/>
</dbReference>
<evidence type="ECO:0000256" key="4">
    <source>
        <dbReference type="ARBA" id="ARBA00022827"/>
    </source>
</evidence>
<evidence type="ECO:0000259" key="6">
    <source>
        <dbReference type="Pfam" id="PF07992"/>
    </source>
</evidence>
<evidence type="ECO:0000313" key="8">
    <source>
        <dbReference type="Proteomes" id="UP001366085"/>
    </source>
</evidence>
<comment type="similarity">
    <text evidence="2">Belongs to the NADH dehydrogenase family.</text>
</comment>
<dbReference type="Pfam" id="PF07992">
    <property type="entry name" value="Pyr_redox_2"/>
    <property type="match status" value="1"/>
</dbReference>
<keyword evidence="4" id="KW-0274">FAD</keyword>
<keyword evidence="5" id="KW-0560">Oxidoreductase</keyword>
<comment type="caution">
    <text evidence="7">The sequence shown here is derived from an EMBL/GenBank/DDBJ whole genome shotgun (WGS) entry which is preliminary data.</text>
</comment>
<dbReference type="Gene3D" id="3.50.50.100">
    <property type="match status" value="1"/>
</dbReference>
<reference evidence="7 8" key="1">
    <citation type="submission" date="2024-02" db="EMBL/GenBank/DDBJ databases">
        <authorList>
            <person name="Saticioglu I.B."/>
        </authorList>
    </citation>
    <scope>NUCLEOTIDE SEQUENCE [LARGE SCALE GENOMIC DNA]</scope>
    <source>
        <strain evidence="7 8">Mu-43</strain>
    </source>
</reference>
<evidence type="ECO:0000256" key="5">
    <source>
        <dbReference type="ARBA" id="ARBA00023002"/>
    </source>
</evidence>
<dbReference type="InterPro" id="IPR023753">
    <property type="entry name" value="FAD/NAD-binding_dom"/>
</dbReference>
<dbReference type="PANTHER" id="PTHR42913:SF3">
    <property type="entry name" value="64 KDA MITOCHONDRIAL NADH DEHYDROGENASE (EUROFUNG)"/>
    <property type="match status" value="1"/>
</dbReference>
<dbReference type="InterPro" id="IPR051169">
    <property type="entry name" value="NADH-Q_oxidoreductase"/>
</dbReference>
<feature type="domain" description="FAD/NAD(P)-binding" evidence="6">
    <location>
        <begin position="4"/>
        <end position="266"/>
    </location>
</feature>
<evidence type="ECO:0000256" key="3">
    <source>
        <dbReference type="ARBA" id="ARBA00022630"/>
    </source>
</evidence>
<evidence type="ECO:0000256" key="2">
    <source>
        <dbReference type="ARBA" id="ARBA00005272"/>
    </source>
</evidence>
<proteinExistence type="inferred from homology"/>
<keyword evidence="8" id="KW-1185">Reference proteome</keyword>
<gene>
    <name evidence="7" type="ORF">WDU93_02750</name>
</gene>
<dbReference type="EMBL" id="JBBDGN010000001">
    <property type="protein sequence ID" value="MEJ1090600.1"/>
    <property type="molecule type" value="Genomic_DNA"/>
</dbReference>
<evidence type="ECO:0000313" key="7">
    <source>
        <dbReference type="EMBL" id="MEJ1090600.1"/>
    </source>
</evidence>
<organism evidence="7 8">
    <name type="scientific">Microbacterium istanbulense</name>
    <dbReference type="NCBI Taxonomy" id="3122049"/>
    <lineage>
        <taxon>Bacteria</taxon>
        <taxon>Bacillati</taxon>
        <taxon>Actinomycetota</taxon>
        <taxon>Actinomycetes</taxon>
        <taxon>Micrococcales</taxon>
        <taxon>Microbacteriaceae</taxon>
        <taxon>Microbacterium</taxon>
    </lineage>
</organism>
<protein>
    <submittedName>
        <fullName evidence="7">FAD-dependent oxidoreductase</fullName>
    </submittedName>
</protein>
<dbReference type="PANTHER" id="PTHR42913">
    <property type="entry name" value="APOPTOSIS-INDUCING FACTOR 1"/>
    <property type="match status" value="1"/>
</dbReference>
<evidence type="ECO:0000256" key="1">
    <source>
        <dbReference type="ARBA" id="ARBA00001974"/>
    </source>
</evidence>
<sequence>MAHQVVVIGAGYAGVIAASRLAGSREGRRGALAVTLVNPTERFVERIRLHEYVAGSRGDATLPLREVLHPGIRLVIAHATEIDPRARTVSLSTGEDLPYDHLIYAVGSGARSAPTAAHTVADAASAERLRRALDAARPGDHVAVVGGGLTAIETATEIAESRPALQVELHAATLGPSLGERGRAHVRATLDRLGVTLDEGVSVDPAELERLGADHVVWCAGLAVPALAASSGLLTDADGRMLVTPTLHSLSDDRILGAGDAVRIDDTRYDYLRMACATAMPLGGHVADTVLRALRGRAPRPHSNGFAAQCVSLGRKDAVVQFVRLDDRPTRLVWRRGLGAWAKETICRFTVGAARSEARRSGSYIWLRRQLAQTAVTRQPVTTR</sequence>
<accession>A0ABU8LHY3</accession>
<comment type="cofactor">
    <cofactor evidence="1">
        <name>FAD</name>
        <dbReference type="ChEBI" id="CHEBI:57692"/>
    </cofactor>
</comment>
<dbReference type="PRINTS" id="PR00469">
    <property type="entry name" value="PNDRDTASEII"/>
</dbReference>
<dbReference type="InterPro" id="IPR036188">
    <property type="entry name" value="FAD/NAD-bd_sf"/>
</dbReference>
<dbReference type="PRINTS" id="PR00368">
    <property type="entry name" value="FADPNR"/>
</dbReference>